<dbReference type="GO" id="GO:0008142">
    <property type="term" value="F:oxysterol binding"/>
    <property type="evidence" value="ECO:0007669"/>
    <property type="project" value="TreeGrafter"/>
</dbReference>
<dbReference type="PANTHER" id="PTHR10972:SF184">
    <property type="entry name" value="OXYSTEROL-BINDING PROTEIN HOMOLOG 4-RELATED"/>
    <property type="match status" value="1"/>
</dbReference>
<dbReference type="Pfam" id="PF01237">
    <property type="entry name" value="Oxysterol_BP"/>
    <property type="match status" value="1"/>
</dbReference>
<dbReference type="InterPro" id="IPR037239">
    <property type="entry name" value="OSBP_sf"/>
</dbReference>
<dbReference type="Gene3D" id="6.10.250.1430">
    <property type="match status" value="1"/>
</dbReference>
<dbReference type="GO" id="GO:0016020">
    <property type="term" value="C:membrane"/>
    <property type="evidence" value="ECO:0007669"/>
    <property type="project" value="TreeGrafter"/>
</dbReference>
<evidence type="ECO:0008006" key="4">
    <source>
        <dbReference type="Google" id="ProtNLM"/>
    </source>
</evidence>
<accession>A0A4Z1F6N2</accession>
<dbReference type="AlphaFoldDB" id="A0A4Z1F6N2"/>
<comment type="caution">
    <text evidence="2">The sequence shown here is derived from an EMBL/GenBank/DDBJ whole genome shotgun (WGS) entry which is preliminary data.</text>
</comment>
<dbReference type="PANTHER" id="PTHR10972">
    <property type="entry name" value="OXYSTEROL-BINDING PROTEIN-RELATED"/>
    <property type="match status" value="1"/>
</dbReference>
<sequence>MEKCTEEKIAPQHKSAWFGFIKSIATFKGDLSTLTAPPFLLSPQSIVEFPTYWAEHPSLFIAPTKSESAEERALLVLKWFISTLKWQHSARDESGKKKGMKPLNPFLGECFMGSWEDDGEGTGKTDLIAEQLQGTIAPQSYFSSTVHIERNGYSLLTLSQHNETHLITMPPVHIVGIMSGSLNPELSGTSYIRSSSGFTTRISYSSKGWISGTPNTFSAIIYKDGRESTPIYKAEGQWSGEFNIKDMRSGKRILQFNANALKRKSLKVKPIDQQKEYESRRAWRHVTRAINENDIFQIGKEKGKIENDQRELRRKEKAKGIVWERRFFVKVGRDEVAERLANGLKGLSLESRGGIWKWDKERYMAMESENTERMRRSDDMKNPLVTRWESGVMVTEVTI</sequence>
<evidence type="ECO:0000256" key="1">
    <source>
        <dbReference type="ARBA" id="ARBA00008842"/>
    </source>
</evidence>
<evidence type="ECO:0000313" key="2">
    <source>
        <dbReference type="EMBL" id="TGO20414.1"/>
    </source>
</evidence>
<gene>
    <name evidence="2" type="ORF">BPAE_0297g00030</name>
</gene>
<comment type="similarity">
    <text evidence="1">Belongs to the OSBP family.</text>
</comment>
<name>A0A4Z1F6N2_9HELO</name>
<dbReference type="Gene3D" id="3.30.70.3490">
    <property type="match status" value="1"/>
</dbReference>
<protein>
    <recommendedName>
        <fullName evidence="4">Oxysterol-binding protein</fullName>
    </recommendedName>
</protein>
<keyword evidence="3" id="KW-1185">Reference proteome</keyword>
<dbReference type="EMBL" id="PQXI01000296">
    <property type="protein sequence ID" value="TGO20414.1"/>
    <property type="molecule type" value="Genomic_DNA"/>
</dbReference>
<dbReference type="Proteomes" id="UP000297910">
    <property type="component" value="Unassembled WGS sequence"/>
</dbReference>
<dbReference type="InterPro" id="IPR000648">
    <property type="entry name" value="Oxysterol-bd"/>
</dbReference>
<dbReference type="Gene3D" id="2.40.160.120">
    <property type="match status" value="1"/>
</dbReference>
<dbReference type="Gene3D" id="1.10.287.2720">
    <property type="match status" value="1"/>
</dbReference>
<reference evidence="2 3" key="1">
    <citation type="submission" date="2017-12" db="EMBL/GenBank/DDBJ databases">
        <title>Comparative genomics of Botrytis spp.</title>
        <authorList>
            <person name="Valero-Jimenez C.A."/>
            <person name="Tapia P."/>
            <person name="Veloso J."/>
            <person name="Silva-Moreno E."/>
            <person name="Staats M."/>
            <person name="Valdes J.H."/>
            <person name="Van Kan J.A.L."/>
        </authorList>
    </citation>
    <scope>NUCLEOTIDE SEQUENCE [LARGE SCALE GENOMIC DNA]</scope>
    <source>
        <strain evidence="2 3">Bp0003</strain>
    </source>
</reference>
<dbReference type="GO" id="GO:0005829">
    <property type="term" value="C:cytosol"/>
    <property type="evidence" value="ECO:0007669"/>
    <property type="project" value="TreeGrafter"/>
</dbReference>
<organism evidence="2 3">
    <name type="scientific">Botrytis paeoniae</name>
    <dbReference type="NCBI Taxonomy" id="278948"/>
    <lineage>
        <taxon>Eukaryota</taxon>
        <taxon>Fungi</taxon>
        <taxon>Dikarya</taxon>
        <taxon>Ascomycota</taxon>
        <taxon>Pezizomycotina</taxon>
        <taxon>Leotiomycetes</taxon>
        <taxon>Helotiales</taxon>
        <taxon>Sclerotiniaceae</taxon>
        <taxon>Botrytis</taxon>
    </lineage>
</organism>
<proteinExistence type="inferred from homology"/>
<dbReference type="SUPFAM" id="SSF144000">
    <property type="entry name" value="Oxysterol-binding protein-like"/>
    <property type="match status" value="1"/>
</dbReference>
<evidence type="ECO:0000313" key="3">
    <source>
        <dbReference type="Proteomes" id="UP000297910"/>
    </source>
</evidence>